<dbReference type="EMBL" id="OIVN01004281">
    <property type="protein sequence ID" value="SPD16465.1"/>
    <property type="molecule type" value="Genomic_DNA"/>
</dbReference>
<evidence type="ECO:0000256" key="5">
    <source>
        <dbReference type="ARBA" id="ARBA00022553"/>
    </source>
</evidence>
<keyword evidence="14" id="KW-1133">Transmembrane helix</keyword>
<dbReference type="InterPro" id="IPR008271">
    <property type="entry name" value="Ser/Thr_kinase_AS"/>
</dbReference>
<gene>
    <name evidence="21" type="ORF">FSB_LOCUS44347</name>
</gene>
<evidence type="ECO:0000256" key="3">
    <source>
        <dbReference type="ARBA" id="ARBA00022475"/>
    </source>
</evidence>
<evidence type="ECO:0000256" key="7">
    <source>
        <dbReference type="ARBA" id="ARBA00022679"/>
    </source>
</evidence>
<dbReference type="PROSITE" id="PS50011">
    <property type="entry name" value="PROTEIN_KINASE_DOM"/>
    <property type="match status" value="1"/>
</dbReference>
<dbReference type="PANTHER" id="PTHR48055:SF55">
    <property type="entry name" value="PROTEIN KINASE DOMAIN-CONTAINING PROTEIN"/>
    <property type="match status" value="1"/>
</dbReference>
<dbReference type="InterPro" id="IPR011009">
    <property type="entry name" value="Kinase-like_dom_sf"/>
</dbReference>
<keyword evidence="11" id="KW-0547">Nucleotide-binding</keyword>
<evidence type="ECO:0000256" key="9">
    <source>
        <dbReference type="ARBA" id="ARBA00022729"/>
    </source>
</evidence>
<evidence type="ECO:0000256" key="13">
    <source>
        <dbReference type="ARBA" id="ARBA00022840"/>
    </source>
</evidence>
<dbReference type="PROSITE" id="PS00108">
    <property type="entry name" value="PROTEIN_KINASE_ST"/>
    <property type="match status" value="1"/>
</dbReference>
<keyword evidence="7" id="KW-0808">Transferase</keyword>
<evidence type="ECO:0000256" key="2">
    <source>
        <dbReference type="ARBA" id="ARBA00012513"/>
    </source>
</evidence>
<dbReference type="FunFam" id="1.10.510.10:FF:000358">
    <property type="entry name" value="Putative leucine-rich repeat receptor-like serine/threonine-protein kinase"/>
    <property type="match status" value="1"/>
</dbReference>
<name>A0A2N9HWK5_FAGSY</name>
<comment type="catalytic activity">
    <reaction evidence="18">
        <text>L-threonyl-[protein] + ATP = O-phospho-L-threonyl-[protein] + ADP + H(+)</text>
        <dbReference type="Rhea" id="RHEA:46608"/>
        <dbReference type="Rhea" id="RHEA-COMP:11060"/>
        <dbReference type="Rhea" id="RHEA-COMP:11605"/>
        <dbReference type="ChEBI" id="CHEBI:15378"/>
        <dbReference type="ChEBI" id="CHEBI:30013"/>
        <dbReference type="ChEBI" id="CHEBI:30616"/>
        <dbReference type="ChEBI" id="CHEBI:61977"/>
        <dbReference type="ChEBI" id="CHEBI:456216"/>
        <dbReference type="EC" id="2.7.11.1"/>
    </reaction>
</comment>
<keyword evidence="5" id="KW-0597">Phosphoprotein</keyword>
<keyword evidence="3" id="KW-1003">Cell membrane</keyword>
<evidence type="ECO:0000259" key="20">
    <source>
        <dbReference type="PROSITE" id="PS50011"/>
    </source>
</evidence>
<keyword evidence="13" id="KW-0067">ATP-binding</keyword>
<dbReference type="InterPro" id="IPR000719">
    <property type="entry name" value="Prot_kinase_dom"/>
</dbReference>
<keyword evidence="8" id="KW-0812">Transmembrane</keyword>
<keyword evidence="12" id="KW-0418">Kinase</keyword>
<keyword evidence="10" id="KW-0677">Repeat</keyword>
<dbReference type="Gene3D" id="1.10.510.10">
    <property type="entry name" value="Transferase(Phosphotransferase) domain 1"/>
    <property type="match status" value="1"/>
</dbReference>
<evidence type="ECO:0000256" key="16">
    <source>
        <dbReference type="ARBA" id="ARBA00023170"/>
    </source>
</evidence>
<dbReference type="Pfam" id="PF00069">
    <property type="entry name" value="Pkinase"/>
    <property type="match status" value="1"/>
</dbReference>
<evidence type="ECO:0000256" key="14">
    <source>
        <dbReference type="ARBA" id="ARBA00022989"/>
    </source>
</evidence>
<evidence type="ECO:0000256" key="6">
    <source>
        <dbReference type="ARBA" id="ARBA00022614"/>
    </source>
</evidence>
<evidence type="ECO:0000256" key="8">
    <source>
        <dbReference type="ARBA" id="ARBA00022692"/>
    </source>
</evidence>
<dbReference type="PANTHER" id="PTHR48055">
    <property type="entry name" value="LEUCINE-RICH REPEAT RECEPTOR PROTEIN KINASE EMS1"/>
    <property type="match status" value="1"/>
</dbReference>
<keyword evidence="16" id="KW-0675">Receptor</keyword>
<reference evidence="21" key="1">
    <citation type="submission" date="2018-02" db="EMBL/GenBank/DDBJ databases">
        <authorList>
            <person name="Cohen D.B."/>
            <person name="Kent A.D."/>
        </authorList>
    </citation>
    <scope>NUCLEOTIDE SEQUENCE</scope>
</reference>
<organism evidence="21">
    <name type="scientific">Fagus sylvatica</name>
    <name type="common">Beechnut</name>
    <dbReference type="NCBI Taxonomy" id="28930"/>
    <lineage>
        <taxon>Eukaryota</taxon>
        <taxon>Viridiplantae</taxon>
        <taxon>Streptophyta</taxon>
        <taxon>Embryophyta</taxon>
        <taxon>Tracheophyta</taxon>
        <taxon>Spermatophyta</taxon>
        <taxon>Magnoliopsida</taxon>
        <taxon>eudicotyledons</taxon>
        <taxon>Gunneridae</taxon>
        <taxon>Pentapetalae</taxon>
        <taxon>rosids</taxon>
        <taxon>fabids</taxon>
        <taxon>Fagales</taxon>
        <taxon>Fagaceae</taxon>
        <taxon>Fagus</taxon>
    </lineage>
</organism>
<keyword evidence="17" id="KW-0325">Glycoprotein</keyword>
<evidence type="ECO:0000256" key="11">
    <source>
        <dbReference type="ARBA" id="ARBA00022741"/>
    </source>
</evidence>
<evidence type="ECO:0000256" key="17">
    <source>
        <dbReference type="ARBA" id="ARBA00023180"/>
    </source>
</evidence>
<evidence type="ECO:0000256" key="10">
    <source>
        <dbReference type="ARBA" id="ARBA00022737"/>
    </source>
</evidence>
<evidence type="ECO:0000256" key="19">
    <source>
        <dbReference type="ARBA" id="ARBA00048679"/>
    </source>
</evidence>
<keyword evidence="9" id="KW-0732">Signal</keyword>
<evidence type="ECO:0000256" key="1">
    <source>
        <dbReference type="ARBA" id="ARBA00004162"/>
    </source>
</evidence>
<dbReference type="SMART" id="SM00220">
    <property type="entry name" value="S_TKc"/>
    <property type="match status" value="1"/>
</dbReference>
<dbReference type="GO" id="GO:0005886">
    <property type="term" value="C:plasma membrane"/>
    <property type="evidence" value="ECO:0007669"/>
    <property type="project" value="UniProtKB-SubCell"/>
</dbReference>
<proteinExistence type="predicted"/>
<dbReference type="AlphaFoldDB" id="A0A2N9HWK5"/>
<comment type="subcellular location">
    <subcellularLocation>
        <location evidence="1">Cell membrane</location>
        <topology evidence="1">Single-pass membrane protein</topology>
    </subcellularLocation>
</comment>
<evidence type="ECO:0000313" key="21">
    <source>
        <dbReference type="EMBL" id="SPD16465.1"/>
    </source>
</evidence>
<evidence type="ECO:0000256" key="18">
    <source>
        <dbReference type="ARBA" id="ARBA00047899"/>
    </source>
</evidence>
<sequence length="164" mass="18249">MSVLQRLIIAIDVASALNYLHNHCEQQIIHCDLKPSNILLDNEMIAHVSDFGLAKLLSTTNDSSHKHTNTIGLGSIGYAAPEYGMGGEASTEGDVYSYGILVLEMFTGRRPTDDMFKDGLNLHDFVKMALPKRLIEIVNPMLLPREVEEMESSNCSQSGSRRRR</sequence>
<protein>
    <recommendedName>
        <fullName evidence="2">non-specific serine/threonine protein kinase</fullName>
        <ecNumber evidence="2">2.7.11.1</ecNumber>
    </recommendedName>
</protein>
<dbReference type="SUPFAM" id="SSF56112">
    <property type="entry name" value="Protein kinase-like (PK-like)"/>
    <property type="match status" value="1"/>
</dbReference>
<keyword evidence="15" id="KW-0472">Membrane</keyword>
<feature type="domain" description="Protein kinase" evidence="20">
    <location>
        <begin position="1"/>
        <end position="164"/>
    </location>
</feature>
<evidence type="ECO:0000256" key="12">
    <source>
        <dbReference type="ARBA" id="ARBA00022777"/>
    </source>
</evidence>
<dbReference type="EC" id="2.7.11.1" evidence="2"/>
<accession>A0A2N9HWK5</accession>
<dbReference type="InterPro" id="IPR051564">
    <property type="entry name" value="LRR_receptor-like_kinase"/>
</dbReference>
<keyword evidence="6" id="KW-0433">Leucine-rich repeat</keyword>
<dbReference type="GO" id="GO:0004674">
    <property type="term" value="F:protein serine/threonine kinase activity"/>
    <property type="evidence" value="ECO:0007669"/>
    <property type="project" value="UniProtKB-KW"/>
</dbReference>
<keyword evidence="4" id="KW-0723">Serine/threonine-protein kinase</keyword>
<comment type="catalytic activity">
    <reaction evidence="19">
        <text>L-seryl-[protein] + ATP = O-phospho-L-seryl-[protein] + ADP + H(+)</text>
        <dbReference type="Rhea" id="RHEA:17989"/>
        <dbReference type="Rhea" id="RHEA-COMP:9863"/>
        <dbReference type="Rhea" id="RHEA-COMP:11604"/>
        <dbReference type="ChEBI" id="CHEBI:15378"/>
        <dbReference type="ChEBI" id="CHEBI:29999"/>
        <dbReference type="ChEBI" id="CHEBI:30616"/>
        <dbReference type="ChEBI" id="CHEBI:83421"/>
        <dbReference type="ChEBI" id="CHEBI:456216"/>
        <dbReference type="EC" id="2.7.11.1"/>
    </reaction>
</comment>
<evidence type="ECO:0000256" key="15">
    <source>
        <dbReference type="ARBA" id="ARBA00023136"/>
    </source>
</evidence>
<evidence type="ECO:0000256" key="4">
    <source>
        <dbReference type="ARBA" id="ARBA00022527"/>
    </source>
</evidence>
<dbReference type="GO" id="GO:0005524">
    <property type="term" value="F:ATP binding"/>
    <property type="evidence" value="ECO:0007669"/>
    <property type="project" value="UniProtKB-KW"/>
</dbReference>